<proteinExistence type="predicted"/>
<sequence length="122" mass="13708">MKIKLDRTSLLKLVCLIILIFAMFFGAVELIFLVDLGGIDFAVTFLLIYFASMRDALTYKFRLHKSNLRAALVYLSELYMFKPKIFVSHASAAGILVALTCSIFLACLVWVPLIYVSSGFIV</sequence>
<protein>
    <submittedName>
        <fullName evidence="2">Uncharacterized protein</fullName>
    </submittedName>
</protein>
<keyword evidence="1" id="KW-1133">Transmembrane helix</keyword>
<reference evidence="3" key="1">
    <citation type="submission" date="2017-08" db="EMBL/GenBank/DDBJ databases">
        <title>A dynamic microbial community with high functional redundancy inhabits the cold, oxic subseafloor aquifer.</title>
        <authorList>
            <person name="Tully B.J."/>
            <person name="Wheat C.G."/>
            <person name="Glazer B.T."/>
            <person name="Huber J.A."/>
        </authorList>
    </citation>
    <scope>NUCLEOTIDE SEQUENCE [LARGE SCALE GENOMIC DNA]</scope>
</reference>
<keyword evidence="1" id="KW-0472">Membrane</keyword>
<gene>
    <name evidence="2" type="ORF">COC19_04670</name>
</gene>
<name>A0A2A4MNV9_9GAMM</name>
<feature type="transmembrane region" description="Helical" evidence="1">
    <location>
        <begin position="39"/>
        <end position="57"/>
    </location>
</feature>
<accession>A0A2A4MNV9</accession>
<feature type="transmembrane region" description="Helical" evidence="1">
    <location>
        <begin position="90"/>
        <end position="115"/>
    </location>
</feature>
<dbReference type="EMBL" id="NVQR01000065">
    <property type="protein sequence ID" value="PCH61540.1"/>
    <property type="molecule type" value="Genomic_DNA"/>
</dbReference>
<dbReference type="Proteomes" id="UP000218172">
    <property type="component" value="Unassembled WGS sequence"/>
</dbReference>
<keyword evidence="1" id="KW-0812">Transmembrane</keyword>
<evidence type="ECO:0000313" key="2">
    <source>
        <dbReference type="EMBL" id="PCH61540.1"/>
    </source>
</evidence>
<comment type="caution">
    <text evidence="2">The sequence shown here is derived from an EMBL/GenBank/DDBJ whole genome shotgun (WGS) entry which is preliminary data.</text>
</comment>
<organism evidence="2 3">
    <name type="scientific">SAR86 cluster bacterium</name>
    <dbReference type="NCBI Taxonomy" id="2030880"/>
    <lineage>
        <taxon>Bacteria</taxon>
        <taxon>Pseudomonadati</taxon>
        <taxon>Pseudomonadota</taxon>
        <taxon>Gammaproteobacteria</taxon>
        <taxon>SAR86 cluster</taxon>
    </lineage>
</organism>
<evidence type="ECO:0000313" key="3">
    <source>
        <dbReference type="Proteomes" id="UP000218172"/>
    </source>
</evidence>
<dbReference type="AlphaFoldDB" id="A0A2A4MNV9"/>
<evidence type="ECO:0000256" key="1">
    <source>
        <dbReference type="SAM" id="Phobius"/>
    </source>
</evidence>
<feature type="transmembrane region" description="Helical" evidence="1">
    <location>
        <begin position="12"/>
        <end position="33"/>
    </location>
</feature>